<keyword evidence="1" id="KW-0812">Transmembrane</keyword>
<protein>
    <submittedName>
        <fullName evidence="2">Uncharacterized protein</fullName>
    </submittedName>
</protein>
<proteinExistence type="predicted"/>
<gene>
    <name evidence="2" type="ORF">L0U88_20535</name>
</gene>
<dbReference type="EMBL" id="JAKEVY010000009">
    <property type="protein sequence ID" value="MCF1717042.1"/>
    <property type="molecule type" value="Genomic_DNA"/>
</dbReference>
<feature type="transmembrane region" description="Helical" evidence="1">
    <location>
        <begin position="18"/>
        <end position="37"/>
    </location>
</feature>
<evidence type="ECO:0000313" key="2">
    <source>
        <dbReference type="EMBL" id="MCF1717042.1"/>
    </source>
</evidence>
<keyword evidence="1" id="KW-1133">Transmembrane helix</keyword>
<name>A0ABS9BMU6_9BACT</name>
<keyword evidence="3" id="KW-1185">Reference proteome</keyword>
<keyword evidence="1" id="KW-0472">Membrane</keyword>
<sequence>MTVTLLDIPVIFGLSIEVYFFLVIIAIPTFLFWRWLLKKYIKGDRTRKIATWSATLIGTPIIYVGLIILFMFGMTYTPSRNFDKSEWLTDRERRFQMAGDIITSKMLLNKDTNQVKQILGEPTWGSDSTWRQDTINIWTYEMGMGGGGLGFLFHNLIIKFDKEKVAAVEHTEIRD</sequence>
<reference evidence="2 3" key="1">
    <citation type="submission" date="2022-01" db="EMBL/GenBank/DDBJ databases">
        <title>Flavihumibacter sp. nov., isolated from sediment of a river.</title>
        <authorList>
            <person name="Liu H."/>
        </authorList>
    </citation>
    <scope>NUCLEOTIDE SEQUENCE [LARGE SCALE GENOMIC DNA]</scope>
    <source>
        <strain evidence="2 3">RY-1</strain>
    </source>
</reference>
<organism evidence="2 3">
    <name type="scientific">Flavihumibacter fluminis</name>
    <dbReference type="NCBI Taxonomy" id="2909236"/>
    <lineage>
        <taxon>Bacteria</taxon>
        <taxon>Pseudomonadati</taxon>
        <taxon>Bacteroidota</taxon>
        <taxon>Chitinophagia</taxon>
        <taxon>Chitinophagales</taxon>
        <taxon>Chitinophagaceae</taxon>
        <taxon>Flavihumibacter</taxon>
    </lineage>
</organism>
<evidence type="ECO:0000313" key="3">
    <source>
        <dbReference type="Proteomes" id="UP001200145"/>
    </source>
</evidence>
<evidence type="ECO:0000256" key="1">
    <source>
        <dbReference type="SAM" id="Phobius"/>
    </source>
</evidence>
<dbReference type="RefSeq" id="WP_234868718.1">
    <property type="nucleotide sequence ID" value="NZ_JAKEVY010000009.1"/>
</dbReference>
<feature type="transmembrane region" description="Helical" evidence="1">
    <location>
        <begin position="49"/>
        <end position="72"/>
    </location>
</feature>
<comment type="caution">
    <text evidence="2">The sequence shown here is derived from an EMBL/GenBank/DDBJ whole genome shotgun (WGS) entry which is preliminary data.</text>
</comment>
<accession>A0ABS9BMU6</accession>
<dbReference type="Proteomes" id="UP001200145">
    <property type="component" value="Unassembled WGS sequence"/>
</dbReference>